<dbReference type="Proteomes" id="UP000664044">
    <property type="component" value="Unassembled WGS sequence"/>
</dbReference>
<feature type="transmembrane region" description="Helical" evidence="1">
    <location>
        <begin position="7"/>
        <end position="27"/>
    </location>
</feature>
<evidence type="ECO:0000313" key="2">
    <source>
        <dbReference type="EMBL" id="MBO0355779.1"/>
    </source>
</evidence>
<reference evidence="2 3" key="1">
    <citation type="submission" date="2021-03" db="EMBL/GenBank/DDBJ databases">
        <title>Muricauda lutimaris sp. nov. and Muricauda ruestringensis sp. nov, two marine members of the Flavobacteriaceae isolated from deep sea sediments of Western Pacific.</title>
        <authorList>
            <person name="Zhao S."/>
            <person name="Liu R."/>
        </authorList>
    </citation>
    <scope>NUCLEOTIDE SEQUENCE [LARGE SCALE GENOMIC DNA]</scope>
    <source>
        <strain evidence="2 3">BC31-1-A7</strain>
    </source>
</reference>
<dbReference type="RefSeq" id="WP_207036201.1">
    <property type="nucleotide sequence ID" value="NZ_JAFLNL010000012.1"/>
</dbReference>
<organism evidence="2 3">
    <name type="scientific">Flagellimonas aurea</name>
    <dbReference type="NCBI Taxonomy" id="2915619"/>
    <lineage>
        <taxon>Bacteria</taxon>
        <taxon>Pseudomonadati</taxon>
        <taxon>Bacteroidota</taxon>
        <taxon>Flavobacteriia</taxon>
        <taxon>Flavobacteriales</taxon>
        <taxon>Flavobacteriaceae</taxon>
        <taxon>Flagellimonas</taxon>
    </lineage>
</organism>
<keyword evidence="1" id="KW-0472">Membrane</keyword>
<dbReference type="EMBL" id="JAFLNL010000012">
    <property type="protein sequence ID" value="MBO0355779.1"/>
    <property type="molecule type" value="Genomic_DNA"/>
</dbReference>
<comment type="caution">
    <text evidence="2">The sequence shown here is derived from an EMBL/GenBank/DDBJ whole genome shotgun (WGS) entry which is preliminary data.</text>
</comment>
<keyword evidence="1" id="KW-0812">Transmembrane</keyword>
<keyword evidence="1" id="KW-1133">Transmembrane helix</keyword>
<proteinExistence type="predicted"/>
<evidence type="ECO:0008006" key="4">
    <source>
        <dbReference type="Google" id="ProtNLM"/>
    </source>
</evidence>
<evidence type="ECO:0000256" key="1">
    <source>
        <dbReference type="SAM" id="Phobius"/>
    </source>
</evidence>
<name>A0ABS3G9V3_9FLAO</name>
<sequence>MIKASSIYYAILICVVVGICCSALLLISQYSNLFALQMEMRTELLANNRSAINYFLAKGPTSIGDSDDIDLFDNGIVSRATTHPWGLYHVLQVRSTLKQDTVSRSVLIGQKYKERPALYLADSEKPLQMVGKAKIIGDAYVPQKGIKKGYITSQSFSSFTFLEGAQWHSTHKLPKPKAGFVVPARLTDTVAFVEELKKGEKVYNAFGNAPLYLNLRENELLERELEGKVVLKAMDSIFIHRDNRLEDIVIHAPIVVFQKGFVGSVQVTASQKIILQEGAVLEYPSSLYLNFEEPEESLIYLESGSKVLGKVALVGTVGGKPGVNRITIGKDAEVIGEVYCEGSTELKGQVIGSLFTHDFYLKTEASSYENYIEDGRVDQKALDPGFLGTMIDDNIIGSYGIIKKL</sequence>
<keyword evidence="3" id="KW-1185">Reference proteome</keyword>
<accession>A0ABS3G9V3</accession>
<protein>
    <recommendedName>
        <fullName evidence="4">Polymer-forming cytoskeletal protein</fullName>
    </recommendedName>
</protein>
<gene>
    <name evidence="2" type="ORF">J0656_17305</name>
</gene>
<evidence type="ECO:0000313" key="3">
    <source>
        <dbReference type="Proteomes" id="UP000664044"/>
    </source>
</evidence>